<dbReference type="InterPro" id="IPR043129">
    <property type="entry name" value="ATPase_NBD"/>
</dbReference>
<protein>
    <submittedName>
        <fullName evidence="2">ROK family transcriptional regulator</fullName>
    </submittedName>
</protein>
<reference evidence="2 3" key="1">
    <citation type="submission" date="2013-08" db="EMBL/GenBank/DDBJ databases">
        <title>The genome sequence of Knoellia sinensis.</title>
        <authorList>
            <person name="Zhu W."/>
            <person name="Wang G."/>
        </authorList>
    </citation>
    <scope>NUCLEOTIDE SEQUENCE [LARGE SCALE GENOMIC DNA]</scope>
    <source>
        <strain evidence="2 3">KCTC 19936</strain>
    </source>
</reference>
<comment type="caution">
    <text evidence="2">The sequence shown here is derived from an EMBL/GenBank/DDBJ whole genome shotgun (WGS) entry which is preliminary data.</text>
</comment>
<dbReference type="AlphaFoldDB" id="A0A0A0J188"/>
<dbReference type="OrthoDB" id="8772678at2"/>
<dbReference type="SUPFAM" id="SSF53067">
    <property type="entry name" value="Actin-like ATPase domain"/>
    <property type="match status" value="1"/>
</dbReference>
<dbReference type="Pfam" id="PF00480">
    <property type="entry name" value="ROK"/>
    <property type="match status" value="1"/>
</dbReference>
<evidence type="ECO:0000313" key="3">
    <source>
        <dbReference type="Proteomes" id="UP000030002"/>
    </source>
</evidence>
<dbReference type="Gene3D" id="3.30.420.40">
    <property type="match status" value="2"/>
</dbReference>
<gene>
    <name evidence="2" type="ORF">N802_05590</name>
</gene>
<dbReference type="PANTHER" id="PTHR18964:SF169">
    <property type="entry name" value="N-ACETYLMANNOSAMINE KINASE"/>
    <property type="match status" value="1"/>
</dbReference>
<name>A0A0A0J188_9MICO</name>
<dbReference type="EMBL" id="AVPJ01000015">
    <property type="protein sequence ID" value="KGN30868.1"/>
    <property type="molecule type" value="Genomic_DNA"/>
</dbReference>
<sequence length="315" mass="30361">MPHPEAPVVAALDIGGTKTAAALVTARGEIVGRATAPTPGQAGAEAILATAAELVTRLGAAPGAPPVRHLGVGSAGVIDPQRGVVVGATDVLVGWAGTPLAQKLEALTGMTTSVVNDVHAHALGDVAFGAGKGCATALFVGVGTGVGGSFIVDGAPLAGAHNAAGHIGHQPSPYAGELPCSCGAVGHLEAFASGPGLHAEHARRAGAAVQDLRAVAALASAGDEIAAEVLRDGGAAVGSAIGGLVNVLDPHVVVVGGGVSEAGELWWEALRSAVAGEVLPSLVDTPIAASALGTDAALVGAAALAWSTFADKESS</sequence>
<evidence type="ECO:0000256" key="1">
    <source>
        <dbReference type="ARBA" id="ARBA00006479"/>
    </source>
</evidence>
<evidence type="ECO:0000313" key="2">
    <source>
        <dbReference type="EMBL" id="KGN30868.1"/>
    </source>
</evidence>
<dbReference type="STRING" id="1385520.N802_05590"/>
<organism evidence="2 3">
    <name type="scientific">Knoellia sinensis KCTC 19936</name>
    <dbReference type="NCBI Taxonomy" id="1385520"/>
    <lineage>
        <taxon>Bacteria</taxon>
        <taxon>Bacillati</taxon>
        <taxon>Actinomycetota</taxon>
        <taxon>Actinomycetes</taxon>
        <taxon>Micrococcales</taxon>
        <taxon>Intrasporangiaceae</taxon>
        <taxon>Knoellia</taxon>
    </lineage>
</organism>
<dbReference type="eggNOG" id="COG1940">
    <property type="taxonomic scope" value="Bacteria"/>
</dbReference>
<proteinExistence type="inferred from homology"/>
<dbReference type="Proteomes" id="UP000030002">
    <property type="component" value="Unassembled WGS sequence"/>
</dbReference>
<dbReference type="PANTHER" id="PTHR18964">
    <property type="entry name" value="ROK (REPRESSOR, ORF, KINASE) FAMILY"/>
    <property type="match status" value="1"/>
</dbReference>
<accession>A0A0A0J188</accession>
<keyword evidence="3" id="KW-1185">Reference proteome</keyword>
<comment type="similarity">
    <text evidence="1">Belongs to the ROK (NagC/XylR) family.</text>
</comment>
<dbReference type="InterPro" id="IPR000600">
    <property type="entry name" value="ROK"/>
</dbReference>